<accession>A0A9W9ZHB8</accession>
<feature type="compositionally biased region" description="Polar residues" evidence="2">
    <location>
        <begin position="57"/>
        <end position="66"/>
    </location>
</feature>
<protein>
    <submittedName>
        <fullName evidence="3">Uncharacterized protein</fullName>
    </submittedName>
</protein>
<dbReference type="AlphaFoldDB" id="A0A9W9ZHB8"/>
<feature type="compositionally biased region" description="Polar residues" evidence="2">
    <location>
        <begin position="316"/>
        <end position="336"/>
    </location>
</feature>
<feature type="compositionally biased region" description="Basic and acidic residues" evidence="2">
    <location>
        <begin position="305"/>
        <end position="315"/>
    </location>
</feature>
<dbReference type="Proteomes" id="UP001163046">
    <property type="component" value="Unassembled WGS sequence"/>
</dbReference>
<evidence type="ECO:0000256" key="1">
    <source>
        <dbReference type="SAM" id="Coils"/>
    </source>
</evidence>
<dbReference type="EMBL" id="MU826069">
    <property type="protein sequence ID" value="KAJ7381712.1"/>
    <property type="molecule type" value="Genomic_DNA"/>
</dbReference>
<feature type="region of interest" description="Disordered" evidence="2">
    <location>
        <begin position="384"/>
        <end position="407"/>
    </location>
</feature>
<feature type="region of interest" description="Disordered" evidence="2">
    <location>
        <begin position="305"/>
        <end position="338"/>
    </location>
</feature>
<proteinExistence type="predicted"/>
<feature type="coiled-coil region" evidence="1">
    <location>
        <begin position="160"/>
        <end position="194"/>
    </location>
</feature>
<reference evidence="3" key="1">
    <citation type="submission" date="2023-01" db="EMBL/GenBank/DDBJ databases">
        <title>Genome assembly of the deep-sea coral Lophelia pertusa.</title>
        <authorList>
            <person name="Herrera S."/>
            <person name="Cordes E."/>
        </authorList>
    </citation>
    <scope>NUCLEOTIDE SEQUENCE</scope>
    <source>
        <strain evidence="3">USNM1676648</strain>
        <tissue evidence="3">Polyp</tissue>
    </source>
</reference>
<comment type="caution">
    <text evidence="3">The sequence shown here is derived from an EMBL/GenBank/DDBJ whole genome shotgun (WGS) entry which is preliminary data.</text>
</comment>
<keyword evidence="4" id="KW-1185">Reference proteome</keyword>
<name>A0A9W9ZHB8_9CNID</name>
<evidence type="ECO:0000256" key="2">
    <source>
        <dbReference type="SAM" id="MobiDB-lite"/>
    </source>
</evidence>
<evidence type="ECO:0000313" key="3">
    <source>
        <dbReference type="EMBL" id="KAJ7381712.1"/>
    </source>
</evidence>
<organism evidence="3 4">
    <name type="scientific">Desmophyllum pertusum</name>
    <dbReference type="NCBI Taxonomy" id="174260"/>
    <lineage>
        <taxon>Eukaryota</taxon>
        <taxon>Metazoa</taxon>
        <taxon>Cnidaria</taxon>
        <taxon>Anthozoa</taxon>
        <taxon>Hexacorallia</taxon>
        <taxon>Scleractinia</taxon>
        <taxon>Caryophylliina</taxon>
        <taxon>Caryophylliidae</taxon>
        <taxon>Desmophyllum</taxon>
    </lineage>
</organism>
<sequence length="407" mass="47466">MHEETIGVYNAEFVNRYTFSETSLATNVTHQDQLPIEEKKENTESVNLGKEKETKEPTSSIRNVATSNQPGIERNTLEYKEPTEVTIPAPESNTAAGPVKPDEILTAKQDSKQIEQGSDANNNWRQVQSDVAQMHQALEQRKTCSQYQKTGIKEKKTVLINTLQNTLGEEQQVRTRVEEELNQARIAYSELEVRSQNELAQMRQTLDNEIRLRNTREQELKLEKEEIVDELQKTLYEVQQARTREIVDFSQTRSAYIVLKGRLQNELQVKENASREQQRILEEERQQKTDLEDRLRTLQLQMEEERNRHEQREMLSRQSLQQELQAKENASQSNSVFWKKNANRRQTWRIAYGPCNFKWKKKGTGTSQREMLSRQSVQQELQVKENAITEQKASFGRRTPTEDRLGG</sequence>
<feature type="region of interest" description="Disordered" evidence="2">
    <location>
        <begin position="35"/>
        <end position="66"/>
    </location>
</feature>
<feature type="compositionally biased region" description="Basic and acidic residues" evidence="2">
    <location>
        <begin position="36"/>
        <end position="56"/>
    </location>
</feature>
<gene>
    <name evidence="3" type="ORF">OS493_039463</name>
</gene>
<keyword evidence="1" id="KW-0175">Coiled coil</keyword>
<evidence type="ECO:0000313" key="4">
    <source>
        <dbReference type="Proteomes" id="UP001163046"/>
    </source>
</evidence>